<dbReference type="GO" id="GO:0004748">
    <property type="term" value="F:ribonucleoside-diphosphate reductase activity, thioredoxin disulfide as acceptor"/>
    <property type="evidence" value="ECO:0007669"/>
    <property type="project" value="TreeGrafter"/>
</dbReference>
<dbReference type="InterPro" id="IPR005144">
    <property type="entry name" value="ATP-cone_dom"/>
</dbReference>
<evidence type="ECO:0000256" key="2">
    <source>
        <dbReference type="ARBA" id="ARBA00022818"/>
    </source>
</evidence>
<dbReference type="Pfam" id="PF03477">
    <property type="entry name" value="ATP-cone"/>
    <property type="match status" value="1"/>
</dbReference>
<dbReference type="GO" id="GO:0031250">
    <property type="term" value="C:anaerobic ribonucleoside-triphosphate reductase complex"/>
    <property type="evidence" value="ECO:0007669"/>
    <property type="project" value="TreeGrafter"/>
</dbReference>
<evidence type="ECO:0000256" key="3">
    <source>
        <dbReference type="ARBA" id="ARBA00022840"/>
    </source>
</evidence>
<feature type="modified residue" description="Glycine radical" evidence="5">
    <location>
        <position position="687"/>
    </location>
</feature>
<organism evidence="8 9">
    <name type="scientific">Suicoccus acidiformans</name>
    <dbReference type="NCBI Taxonomy" id="2036206"/>
    <lineage>
        <taxon>Bacteria</taxon>
        <taxon>Bacillati</taxon>
        <taxon>Bacillota</taxon>
        <taxon>Bacilli</taxon>
        <taxon>Lactobacillales</taxon>
        <taxon>Aerococcaceae</taxon>
        <taxon>Suicoccus</taxon>
    </lineage>
</organism>
<dbReference type="GO" id="GO:0006260">
    <property type="term" value="P:DNA replication"/>
    <property type="evidence" value="ECO:0007669"/>
    <property type="project" value="InterPro"/>
</dbReference>
<dbReference type="PANTHER" id="PTHR21075">
    <property type="entry name" value="ANAEROBIC RIBONUCLEOSIDE-TRIPHOSPHATE REDUCTASE"/>
    <property type="match status" value="1"/>
</dbReference>
<dbReference type="SUPFAM" id="SSF51998">
    <property type="entry name" value="PFL-like glycyl radical enzymes"/>
    <property type="match status" value="1"/>
</dbReference>
<dbReference type="PROSITE" id="PS51149">
    <property type="entry name" value="GLY_RADICAL_2"/>
    <property type="match status" value="1"/>
</dbReference>
<keyword evidence="9" id="KW-1185">Reference proteome</keyword>
<dbReference type="OrthoDB" id="9804622at2"/>
<evidence type="ECO:0000259" key="7">
    <source>
        <dbReference type="PROSITE" id="PS51161"/>
    </source>
</evidence>
<gene>
    <name evidence="8" type="ORF">CL176_09460</name>
</gene>
<dbReference type="GO" id="GO:0008998">
    <property type="term" value="F:ribonucleoside-triphosphate reductase (thioredoxin) activity"/>
    <property type="evidence" value="ECO:0007669"/>
    <property type="project" value="InterPro"/>
</dbReference>
<feature type="domain" description="Glycine radical" evidence="6">
    <location>
        <begin position="589"/>
        <end position="712"/>
    </location>
</feature>
<dbReference type="NCBIfam" id="NF006732">
    <property type="entry name" value="PRK09263.1"/>
    <property type="match status" value="1"/>
</dbReference>
<dbReference type="InterPro" id="IPR012833">
    <property type="entry name" value="NrdD"/>
</dbReference>
<feature type="domain" description="ATP-cone" evidence="7">
    <location>
        <begin position="2"/>
        <end position="91"/>
    </location>
</feature>
<proteinExistence type="predicted"/>
<reference evidence="8 9" key="1">
    <citation type="submission" date="2017-09" db="EMBL/GenBank/DDBJ databases">
        <title>Complete genome sequence of Oxytococcus suis strain ZY16052.</title>
        <authorList>
            <person name="Li F."/>
        </authorList>
    </citation>
    <scope>NUCLEOTIDE SEQUENCE [LARGE SCALE GENOMIC DNA]</scope>
    <source>
        <strain evidence="8 9">ZY16052</strain>
    </source>
</reference>
<dbReference type="GO" id="GO:0005524">
    <property type="term" value="F:ATP binding"/>
    <property type="evidence" value="ECO:0007669"/>
    <property type="project" value="UniProtKB-UniRule"/>
</dbReference>
<dbReference type="EMBL" id="CP023434">
    <property type="protein sequence ID" value="AXY26206.1"/>
    <property type="molecule type" value="Genomic_DNA"/>
</dbReference>
<name>A0A347WM99_9LACT</name>
<keyword evidence="1 4" id="KW-0547">Nucleotide-binding</keyword>
<protein>
    <submittedName>
        <fullName evidence="8">Anaerobic ribonucleoside-triphosphate reductase</fullName>
    </submittedName>
</protein>
<dbReference type="NCBIfam" id="TIGR02487">
    <property type="entry name" value="NrdD"/>
    <property type="match status" value="1"/>
</dbReference>
<dbReference type="AlphaFoldDB" id="A0A347WM99"/>
<dbReference type="PANTHER" id="PTHR21075:SF0">
    <property type="entry name" value="ANAEROBIC RIBONUCLEOSIDE-TRIPHOSPHATE REDUCTASE"/>
    <property type="match status" value="1"/>
</dbReference>
<dbReference type="Gene3D" id="3.20.70.20">
    <property type="match status" value="1"/>
</dbReference>
<dbReference type="CDD" id="cd01675">
    <property type="entry name" value="RNR_III"/>
    <property type="match status" value="1"/>
</dbReference>
<accession>A0A347WM99</accession>
<dbReference type="GO" id="GO:0009265">
    <property type="term" value="P:2'-deoxyribonucleotide biosynthetic process"/>
    <property type="evidence" value="ECO:0007669"/>
    <property type="project" value="TreeGrafter"/>
</dbReference>
<dbReference type="InterPro" id="IPR001150">
    <property type="entry name" value="Gly_radical"/>
</dbReference>
<sequence length="712" mass="79600">MMQVIKRNGAKTAFDEDKIIQAINKANNDINENLDQAGSEIASEIHILAEKSDGLSVYEIQGLVENKLMAKGYPQTSKNYTLYRLRKDMDRLGLPDIEGEVSKLIAKDPSVVHENANKDSNVFNTYRDLTAGSVAKAIGSKTWPEAVWEAHVNGDIHLHDSDFFPYSPMTNCNVTNYQDMLHNGFELNGTHMGTPGSIGVATRHLAMIIQSIASVQYGGQTIADADVLLAPFAEKNYQKHQAELAAHITDVETLEMVAFELTRKDIYKAMEGLEYDINSLSSSSGQTPFVSLGFGRGTNRFEREIQQAILKVRLHGLGESDDPNKNKTAIFPKLLFVIKDGVNLKPDDPNYDVKHLALECTAKRIYPDYLFEEKIIDITGSFKFPMGCRSFLQGWVDPETGEYLNEGRANAGVQTVNLPRIALESAGDFEKFWEIFDERLDLLHEAAAFRINFLRDNLKSSMAPILFEQGALTRTQAGENAFDKAFGNRRGTISLGYIGLHEVATIMYGTTEWHQIDGAKDFTVEILQRMKDKADQWGEAEGVHYSNYGTPSESLTDKFCRLDRAKFGDIEGVTDKEYYTNSFHFTTEQDITPFEKIDFEAAYPKLTSGGFISYVEAPSLVHNLKGMEAIIDYAYDKLGYLGVNSPIDKCFECGFNGDFKATEQGFECPSCGNSNPATSQVVKRLCGYLGEPNSRPIVRGRKKEIESRVKHM</sequence>
<evidence type="ECO:0000313" key="9">
    <source>
        <dbReference type="Proteomes" id="UP000263232"/>
    </source>
</evidence>
<dbReference type="RefSeq" id="WP_118991101.1">
    <property type="nucleotide sequence ID" value="NZ_CP023434.1"/>
</dbReference>
<dbReference type="Pfam" id="PF13597">
    <property type="entry name" value="NRDD"/>
    <property type="match status" value="1"/>
</dbReference>
<evidence type="ECO:0000256" key="1">
    <source>
        <dbReference type="ARBA" id="ARBA00022741"/>
    </source>
</evidence>
<evidence type="ECO:0000259" key="6">
    <source>
        <dbReference type="PROSITE" id="PS51149"/>
    </source>
</evidence>
<dbReference type="Proteomes" id="UP000263232">
    <property type="component" value="Chromosome"/>
</dbReference>
<keyword evidence="2 5" id="KW-0556">Organic radical</keyword>
<evidence type="ECO:0000313" key="8">
    <source>
        <dbReference type="EMBL" id="AXY26206.1"/>
    </source>
</evidence>
<dbReference type="KEGG" id="abae:CL176_09460"/>
<evidence type="ECO:0000256" key="4">
    <source>
        <dbReference type="PROSITE-ProRule" id="PRU00492"/>
    </source>
</evidence>
<evidence type="ECO:0000256" key="5">
    <source>
        <dbReference type="PROSITE-ProRule" id="PRU00493"/>
    </source>
</evidence>
<dbReference type="PROSITE" id="PS51161">
    <property type="entry name" value="ATP_CONE"/>
    <property type="match status" value="1"/>
</dbReference>
<keyword evidence="3 4" id="KW-0067">ATP-binding</keyword>